<evidence type="ECO:0000256" key="3">
    <source>
        <dbReference type="ARBA" id="ARBA00022448"/>
    </source>
</evidence>
<reference evidence="11 12" key="1">
    <citation type="submission" date="2016-10" db="EMBL/GenBank/DDBJ databases">
        <title>Pseudomonas lactis sp. nov. and Pseudomonas paralactis sp. nov., isolated from bovine raw milk.</title>
        <authorList>
            <person name="Von Neubeck M."/>
            <person name="Huptas C."/>
            <person name="Glueck C."/>
            <person name="Krewinkel M."/>
            <person name="Stoeckel M."/>
            <person name="Stressler T."/>
            <person name="Fischer L."/>
            <person name="Hinrichs J."/>
            <person name="Scherer S."/>
            <person name="Wenning M."/>
        </authorList>
    </citation>
    <scope>NUCLEOTIDE SEQUENCE [LARGE SCALE GENOMIC DNA]</scope>
    <source>
        <strain evidence="11 12">DSM 17516</strain>
    </source>
</reference>
<keyword evidence="4" id="KW-1003">Cell membrane</keyword>
<evidence type="ECO:0000256" key="4">
    <source>
        <dbReference type="ARBA" id="ARBA00022475"/>
    </source>
</evidence>
<keyword evidence="8 9" id="KW-0472">Membrane</keyword>
<dbReference type="NCBIfam" id="TIGR01726">
    <property type="entry name" value="HEQRo_perm_3TM"/>
    <property type="match status" value="1"/>
</dbReference>
<dbReference type="SUPFAM" id="SSF161098">
    <property type="entry name" value="MetI-like"/>
    <property type="match status" value="1"/>
</dbReference>
<evidence type="ECO:0000256" key="5">
    <source>
        <dbReference type="ARBA" id="ARBA00022692"/>
    </source>
</evidence>
<accession>A0A1V2K0H4</accession>
<sequence length="219" mass="24311">MQFQLAYSGLHWGDIPFVLTGIWHTLLLTLLATFFGTVLGLLVGWLRHESVVARLALAPFVNVLRSIPLIIQFILVNSLFAMAGFGISPLFIGVIVLSLYMGMLTSELVRSGLQSVRPQLKKASRSLGLSYWQTLRHVSAPLALRTLFPGWIGTVIGLTKDTALVSVVGYIELLRASQILINRSNEALLVLAGTGLFYFAICYPISRYSRHLEKVMRHD</sequence>
<comment type="caution">
    <text evidence="11">The sequence shown here is derived from an EMBL/GenBank/DDBJ whole genome shotgun (WGS) entry which is preliminary data.</text>
</comment>
<dbReference type="PANTHER" id="PTHR30614:SF0">
    <property type="entry name" value="L-CYSTINE TRANSPORT SYSTEM PERMEASE PROTEIN TCYL"/>
    <property type="match status" value="1"/>
</dbReference>
<dbReference type="InterPro" id="IPR035906">
    <property type="entry name" value="MetI-like_sf"/>
</dbReference>
<keyword evidence="5 9" id="KW-0812">Transmembrane</keyword>
<evidence type="ECO:0000256" key="2">
    <source>
        <dbReference type="ARBA" id="ARBA00010072"/>
    </source>
</evidence>
<dbReference type="OrthoDB" id="4404959at2"/>
<proteinExistence type="inferred from homology"/>
<evidence type="ECO:0000256" key="6">
    <source>
        <dbReference type="ARBA" id="ARBA00022970"/>
    </source>
</evidence>
<comment type="similarity">
    <text evidence="2">Belongs to the binding-protein-dependent transport system permease family. HisMQ subfamily.</text>
</comment>
<dbReference type="AlphaFoldDB" id="A0A1V2K0H4"/>
<dbReference type="Proteomes" id="UP000189295">
    <property type="component" value="Unassembled WGS sequence"/>
</dbReference>
<organism evidence="11 12">
    <name type="scientific">Pseudomonas cedrina subsp. cedrina</name>
    <dbReference type="NCBI Taxonomy" id="76762"/>
    <lineage>
        <taxon>Bacteria</taxon>
        <taxon>Pseudomonadati</taxon>
        <taxon>Pseudomonadota</taxon>
        <taxon>Gammaproteobacteria</taxon>
        <taxon>Pseudomonadales</taxon>
        <taxon>Pseudomonadaceae</taxon>
        <taxon>Pseudomonas</taxon>
    </lineage>
</organism>
<dbReference type="InterPro" id="IPR043429">
    <property type="entry name" value="ArtM/GltK/GlnP/TcyL/YhdX-like"/>
</dbReference>
<dbReference type="CDD" id="cd06261">
    <property type="entry name" value="TM_PBP2"/>
    <property type="match status" value="1"/>
</dbReference>
<evidence type="ECO:0000256" key="9">
    <source>
        <dbReference type="RuleBase" id="RU363032"/>
    </source>
</evidence>
<keyword evidence="6" id="KW-0029">Amino-acid transport</keyword>
<feature type="transmembrane region" description="Helical" evidence="9">
    <location>
        <begin position="81"/>
        <end position="101"/>
    </location>
</feature>
<dbReference type="Gene3D" id="1.10.3720.10">
    <property type="entry name" value="MetI-like"/>
    <property type="match status" value="1"/>
</dbReference>
<evidence type="ECO:0000313" key="12">
    <source>
        <dbReference type="Proteomes" id="UP000189295"/>
    </source>
</evidence>
<dbReference type="InterPro" id="IPR000515">
    <property type="entry name" value="MetI-like"/>
</dbReference>
<dbReference type="Pfam" id="PF00528">
    <property type="entry name" value="BPD_transp_1"/>
    <property type="match status" value="1"/>
</dbReference>
<dbReference type="RefSeq" id="WP_076954610.1">
    <property type="nucleotide sequence ID" value="NZ_MNPW01000016.1"/>
</dbReference>
<feature type="domain" description="ABC transmembrane type-1" evidence="10">
    <location>
        <begin position="22"/>
        <end position="209"/>
    </location>
</feature>
<protein>
    <submittedName>
        <fullName evidence="11">Amino acid ABC transporter</fullName>
    </submittedName>
</protein>
<evidence type="ECO:0000256" key="1">
    <source>
        <dbReference type="ARBA" id="ARBA00004429"/>
    </source>
</evidence>
<comment type="subcellular location">
    <subcellularLocation>
        <location evidence="1">Cell inner membrane</location>
        <topology evidence="1">Multi-pass membrane protein</topology>
    </subcellularLocation>
    <subcellularLocation>
        <location evidence="9">Cell membrane</location>
        <topology evidence="9">Multi-pass membrane protein</topology>
    </subcellularLocation>
</comment>
<feature type="transmembrane region" description="Helical" evidence="9">
    <location>
        <begin position="55"/>
        <end position="75"/>
    </location>
</feature>
<evidence type="ECO:0000259" key="10">
    <source>
        <dbReference type="PROSITE" id="PS50928"/>
    </source>
</evidence>
<feature type="transmembrane region" description="Helical" evidence="9">
    <location>
        <begin position="22"/>
        <end position="43"/>
    </location>
</feature>
<dbReference type="GO" id="GO:0043190">
    <property type="term" value="C:ATP-binding cassette (ABC) transporter complex"/>
    <property type="evidence" value="ECO:0007669"/>
    <property type="project" value="InterPro"/>
</dbReference>
<feature type="transmembrane region" description="Helical" evidence="9">
    <location>
        <begin position="187"/>
        <end position="206"/>
    </location>
</feature>
<keyword evidence="3 9" id="KW-0813">Transport</keyword>
<dbReference type="GO" id="GO:0015184">
    <property type="term" value="F:L-cystine transmembrane transporter activity"/>
    <property type="evidence" value="ECO:0007669"/>
    <property type="project" value="TreeGrafter"/>
</dbReference>
<gene>
    <name evidence="11" type="ORF">BLL36_26170</name>
</gene>
<evidence type="ECO:0000313" key="11">
    <source>
        <dbReference type="EMBL" id="ONH50351.1"/>
    </source>
</evidence>
<dbReference type="PANTHER" id="PTHR30614">
    <property type="entry name" value="MEMBRANE COMPONENT OF AMINO ACID ABC TRANSPORTER"/>
    <property type="match status" value="1"/>
</dbReference>
<dbReference type="EMBL" id="MNPW01000016">
    <property type="protein sequence ID" value="ONH50351.1"/>
    <property type="molecule type" value="Genomic_DNA"/>
</dbReference>
<dbReference type="InterPro" id="IPR010065">
    <property type="entry name" value="AA_ABC_transptr_permease_3TM"/>
</dbReference>
<name>A0A1V2K0H4_PSECE</name>
<evidence type="ECO:0000256" key="8">
    <source>
        <dbReference type="ARBA" id="ARBA00023136"/>
    </source>
</evidence>
<keyword evidence="7 9" id="KW-1133">Transmembrane helix</keyword>
<dbReference type="PROSITE" id="PS50928">
    <property type="entry name" value="ABC_TM1"/>
    <property type="match status" value="1"/>
</dbReference>
<evidence type="ECO:0000256" key="7">
    <source>
        <dbReference type="ARBA" id="ARBA00022989"/>
    </source>
</evidence>